<dbReference type="AlphaFoldDB" id="A0A0F5Y6J9"/>
<dbReference type="OrthoDB" id="9803892at2"/>
<accession>A0A0F5Y6J9</accession>
<dbReference type="SUPFAM" id="SSF51735">
    <property type="entry name" value="NAD(P)-binding Rossmann-fold domains"/>
    <property type="match status" value="1"/>
</dbReference>
<dbReference type="Proteomes" id="UP000033607">
    <property type="component" value="Unassembled WGS sequence"/>
</dbReference>
<evidence type="ECO:0000313" key="4">
    <source>
        <dbReference type="Proteomes" id="UP000033607"/>
    </source>
</evidence>
<name>A0A0F5Y6J9_9CYAN</name>
<reference evidence="2 4" key="1">
    <citation type="submission" date="2015-06" db="EMBL/GenBank/DDBJ databases">
        <title>Draft genome assembly of filamentous brackish cyanobacterium Limnoraphis robusta strain CS-951.</title>
        <authorList>
            <person name="Willis A."/>
            <person name="Parks M."/>
            <person name="Burford M.A."/>
        </authorList>
    </citation>
    <scope>NUCLEOTIDE SEQUENCE [LARGE SCALE GENOMIC DNA]</scope>
    <source>
        <strain evidence="2 4">CS-951</strain>
    </source>
</reference>
<dbReference type="EMBL" id="LATL02000023">
    <property type="protein sequence ID" value="KKD34499.1"/>
    <property type="molecule type" value="Genomic_DNA"/>
</dbReference>
<dbReference type="Pfam" id="PF13460">
    <property type="entry name" value="NAD_binding_10"/>
    <property type="match status" value="1"/>
</dbReference>
<dbReference type="PANTHER" id="PTHR15020:SF50">
    <property type="entry name" value="UPF0659 PROTEIN YMR090W"/>
    <property type="match status" value="1"/>
</dbReference>
<protein>
    <submittedName>
        <fullName evidence="2">Epimerase</fullName>
    </submittedName>
</protein>
<dbReference type="Gene3D" id="3.40.50.720">
    <property type="entry name" value="NAD(P)-binding Rossmann-like Domain"/>
    <property type="match status" value="1"/>
</dbReference>
<gene>
    <name evidence="2" type="ORF">WN50_30385</name>
    <name evidence="3" type="ORF">WN50_39170</name>
</gene>
<feature type="domain" description="NAD(P)-binding" evidence="1">
    <location>
        <begin position="16"/>
        <end position="248"/>
    </location>
</feature>
<dbReference type="PATRIC" id="fig|1637645.4.peg.403"/>
<dbReference type="InterPro" id="IPR036291">
    <property type="entry name" value="NAD(P)-bd_dom_sf"/>
</dbReference>
<sequence length="280" mass="30195">MVTSTVSSTERVLVTGSTGGVGQLTVAKLLEKGFSVRVLTRNAQKAEKMFENQVEVVVGDICNPSSLSAATENISDIICCTGTTAFPSTKWDFNTLQQSTGQESWVEWLKIYFDAEYRRKNANNSPEQVDAQGVSNLVAAAPKTLKRFVFVSSCGVLRKDQFPYSLLNAFGVLDAKQKGEEAIIRSGLPYTIIRPGRLTDGPYTSYDLNTLLKATTGGKLGVEVGVGDKLTGQTSRIDVAAACVECLDIPETVGQIFELVNTGVKPENGVNWKVLLSNLG</sequence>
<evidence type="ECO:0000259" key="1">
    <source>
        <dbReference type="Pfam" id="PF13460"/>
    </source>
</evidence>
<organism evidence="2 4">
    <name type="scientific">Limnoraphis robusta CS-951</name>
    <dbReference type="NCBI Taxonomy" id="1637645"/>
    <lineage>
        <taxon>Bacteria</taxon>
        <taxon>Bacillati</taxon>
        <taxon>Cyanobacteriota</taxon>
        <taxon>Cyanophyceae</taxon>
        <taxon>Oscillatoriophycideae</taxon>
        <taxon>Oscillatoriales</taxon>
        <taxon>Sirenicapillariaceae</taxon>
        <taxon>Limnoraphis</taxon>
    </lineage>
</organism>
<dbReference type="PANTHER" id="PTHR15020">
    <property type="entry name" value="FLAVIN REDUCTASE-RELATED"/>
    <property type="match status" value="1"/>
</dbReference>
<dbReference type="InterPro" id="IPR016040">
    <property type="entry name" value="NAD(P)-bd_dom"/>
</dbReference>
<dbReference type="CDD" id="cd05243">
    <property type="entry name" value="SDR_a5"/>
    <property type="match status" value="1"/>
</dbReference>
<proteinExistence type="predicted"/>
<dbReference type="EMBL" id="LATL02000332">
    <property type="protein sequence ID" value="KMW69947.1"/>
    <property type="molecule type" value="Genomic_DNA"/>
</dbReference>
<evidence type="ECO:0000313" key="2">
    <source>
        <dbReference type="EMBL" id="KKD34499.1"/>
    </source>
</evidence>
<evidence type="ECO:0000313" key="3">
    <source>
        <dbReference type="EMBL" id="KMW69947.1"/>
    </source>
</evidence>
<comment type="caution">
    <text evidence="2">The sequence shown here is derived from an EMBL/GenBank/DDBJ whole genome shotgun (WGS) entry which is preliminary data.</text>
</comment>